<dbReference type="GO" id="GO:0003676">
    <property type="term" value="F:nucleic acid binding"/>
    <property type="evidence" value="ECO:0007669"/>
    <property type="project" value="InterPro"/>
</dbReference>
<feature type="domain" description="Integrase catalytic" evidence="1">
    <location>
        <begin position="1"/>
        <end position="108"/>
    </location>
</feature>
<evidence type="ECO:0000313" key="5">
    <source>
        <dbReference type="Proteomes" id="UP000663836"/>
    </source>
</evidence>
<dbReference type="Proteomes" id="UP000663874">
    <property type="component" value="Unassembled WGS sequence"/>
</dbReference>
<dbReference type="InterPro" id="IPR056582">
    <property type="entry name" value="EDRF1_N"/>
</dbReference>
<dbReference type="Proteomes" id="UP000663823">
    <property type="component" value="Unassembled WGS sequence"/>
</dbReference>
<dbReference type="PANTHER" id="PTHR37984">
    <property type="entry name" value="PROTEIN CBG26694"/>
    <property type="match status" value="1"/>
</dbReference>
<dbReference type="Proteomes" id="UP000663836">
    <property type="component" value="Unassembled WGS sequence"/>
</dbReference>
<dbReference type="EMBL" id="CAJOAX010006725">
    <property type="protein sequence ID" value="CAF3989439.1"/>
    <property type="molecule type" value="Genomic_DNA"/>
</dbReference>
<evidence type="ECO:0000313" key="2">
    <source>
        <dbReference type="EMBL" id="CAF3989439.1"/>
    </source>
</evidence>
<dbReference type="Pfam" id="PF23788">
    <property type="entry name" value="EDRF1_N"/>
    <property type="match status" value="2"/>
</dbReference>
<dbReference type="Gene3D" id="3.30.420.10">
    <property type="entry name" value="Ribonuclease H-like superfamily/Ribonuclease H"/>
    <property type="match status" value="1"/>
</dbReference>
<dbReference type="EMBL" id="CAJOBD010007619">
    <property type="protein sequence ID" value="CAF4091467.1"/>
    <property type="molecule type" value="Genomic_DNA"/>
</dbReference>
<dbReference type="SUPFAM" id="SSF53098">
    <property type="entry name" value="Ribonuclease H-like"/>
    <property type="match status" value="1"/>
</dbReference>
<protein>
    <recommendedName>
        <fullName evidence="1">Integrase catalytic domain-containing protein</fullName>
    </recommendedName>
</protein>
<dbReference type="EMBL" id="CAJOBE010009611">
    <property type="protein sequence ID" value="CAF4088878.1"/>
    <property type="molecule type" value="Genomic_DNA"/>
</dbReference>
<sequence>MAVVSVRHHCNSVPSAILSDQGTHFKNQLMESMSKLIGYNHIFSCVYHPQSNGMVERFNATFVPQIAKLQDRENNNWDEFLLPVVFAYNTGIHATTGYSPFQLQYGRDPRLPTDEPPISFTFNKPQDYYEQLKKNLLIMQRQTCDNVNSRQQRYKNRYDKQRADPHYEINDLVLIKIHGTKTKLDPKYSITPKVIIKKQHPIYWVKDDDTQETSPEECFCLEYSFNNLTCNAPELAMCYYFGSIVQSYEIIKTESPNDDIVTLYDLTNLCETAHDDNLCTLPVATLCYKMSYNIVLNSDYQTNNNKEEQISTTTPTLEPLENNLTATIFLRLKQTIIEEELLECQQQVDELCTQVEKLKQLEQKNLCFNQHESNNSKTFIIVISTDCEHEIEPIEKGFKVY</sequence>
<reference evidence="4" key="1">
    <citation type="submission" date="2021-02" db="EMBL/GenBank/DDBJ databases">
        <authorList>
            <person name="Nowell W R."/>
        </authorList>
    </citation>
    <scope>NUCLEOTIDE SEQUENCE</scope>
</reference>
<comment type="caution">
    <text evidence="4">The sequence shown here is derived from an EMBL/GenBank/DDBJ whole genome shotgun (WGS) entry which is preliminary data.</text>
</comment>
<organism evidence="4 5">
    <name type="scientific">Rotaria sordida</name>
    <dbReference type="NCBI Taxonomy" id="392033"/>
    <lineage>
        <taxon>Eukaryota</taxon>
        <taxon>Metazoa</taxon>
        <taxon>Spiralia</taxon>
        <taxon>Gnathifera</taxon>
        <taxon>Rotifera</taxon>
        <taxon>Eurotatoria</taxon>
        <taxon>Bdelloidea</taxon>
        <taxon>Philodinida</taxon>
        <taxon>Philodinidae</taxon>
        <taxon>Rotaria</taxon>
    </lineage>
</organism>
<dbReference type="AlphaFoldDB" id="A0A819UAA5"/>
<evidence type="ECO:0000313" key="4">
    <source>
        <dbReference type="EMBL" id="CAF4091467.1"/>
    </source>
</evidence>
<evidence type="ECO:0000259" key="1">
    <source>
        <dbReference type="PROSITE" id="PS50994"/>
    </source>
</evidence>
<dbReference type="InterPro" id="IPR001584">
    <property type="entry name" value="Integrase_cat-core"/>
</dbReference>
<accession>A0A819UAA5</accession>
<dbReference type="InterPro" id="IPR012337">
    <property type="entry name" value="RNaseH-like_sf"/>
</dbReference>
<proteinExistence type="predicted"/>
<name>A0A819UAA5_9BILA</name>
<gene>
    <name evidence="3" type="ORF">FNK824_LOCUS30780</name>
    <name evidence="4" type="ORF">JBS370_LOCUS31263</name>
    <name evidence="2" type="ORF">OTI717_LOCUS28393</name>
</gene>
<dbReference type="GO" id="GO:0015074">
    <property type="term" value="P:DNA integration"/>
    <property type="evidence" value="ECO:0007669"/>
    <property type="project" value="InterPro"/>
</dbReference>
<dbReference type="PROSITE" id="PS50994">
    <property type="entry name" value="INTEGRASE"/>
    <property type="match status" value="1"/>
</dbReference>
<evidence type="ECO:0000313" key="3">
    <source>
        <dbReference type="EMBL" id="CAF4088878.1"/>
    </source>
</evidence>
<dbReference type="InterPro" id="IPR036397">
    <property type="entry name" value="RNaseH_sf"/>
</dbReference>
<dbReference type="InterPro" id="IPR050951">
    <property type="entry name" value="Retrovirus_Pol_polyprotein"/>
</dbReference>
<dbReference type="PANTHER" id="PTHR37984:SF15">
    <property type="entry name" value="INTEGRASE CATALYTIC DOMAIN-CONTAINING PROTEIN"/>
    <property type="match status" value="1"/>
</dbReference>